<keyword evidence="3" id="KW-1185">Reference proteome</keyword>
<evidence type="ECO:0000313" key="2">
    <source>
        <dbReference type="EMBL" id="QSZ34324.1"/>
    </source>
</evidence>
<sequence>MSLATPTHNLDSPSSRRSRKRNLYSERAPPSGLLFELAASSSLKVFDPKPYLLIAGVARQMGEWAIEKIRDLIEFRPSVLKPLASSQMKYLGYDEQASLHPGVDFMVPCLRIAMFGDLFTSSIRNSYDPGTAALRTLIDLAVNSLSILAPRGFFECFDISNAEYLELVEDKSFHDRKCLFVSLLGLQGLKTLEFMYQFAEGEDGSRVGELKAAHNSVMAVRFQNLGMSVDIQHDVEFLYWARAWRHYYTPE</sequence>
<reference evidence="2" key="1">
    <citation type="submission" date="2020-10" db="EMBL/GenBank/DDBJ databases">
        <title>Genome Sequence of Monilinia vaccinii-corymbosi Sheds Light on Mummy Berry Disease Infection of Blueberry and Mating Type.</title>
        <authorList>
            <person name="Yow A.G."/>
            <person name="Zhang Y."/>
            <person name="Bansal K."/>
            <person name="Eacker S.M."/>
            <person name="Sullivan S."/>
            <person name="Liachko I."/>
            <person name="Cubeta M.A."/>
            <person name="Rollins J.A."/>
            <person name="Ashrafi H."/>
        </authorList>
    </citation>
    <scope>NUCLEOTIDE SEQUENCE</scope>
    <source>
        <strain evidence="2">RL-1</strain>
    </source>
</reference>
<organism evidence="2 3">
    <name type="scientific">Monilinia vaccinii-corymbosi</name>
    <dbReference type="NCBI Taxonomy" id="61207"/>
    <lineage>
        <taxon>Eukaryota</taxon>
        <taxon>Fungi</taxon>
        <taxon>Dikarya</taxon>
        <taxon>Ascomycota</taxon>
        <taxon>Pezizomycotina</taxon>
        <taxon>Leotiomycetes</taxon>
        <taxon>Helotiales</taxon>
        <taxon>Sclerotiniaceae</taxon>
        <taxon>Monilinia</taxon>
    </lineage>
</organism>
<gene>
    <name evidence="2" type="ORF">DSL72_005915</name>
</gene>
<evidence type="ECO:0000256" key="1">
    <source>
        <dbReference type="SAM" id="MobiDB-lite"/>
    </source>
</evidence>
<dbReference type="EMBL" id="CP063408">
    <property type="protein sequence ID" value="QSZ34324.1"/>
    <property type="molecule type" value="Genomic_DNA"/>
</dbReference>
<name>A0A8A3PH19_9HELO</name>
<dbReference type="AlphaFoldDB" id="A0A8A3PH19"/>
<feature type="compositionally biased region" description="Polar residues" evidence="1">
    <location>
        <begin position="1"/>
        <end position="15"/>
    </location>
</feature>
<accession>A0A8A3PH19</accession>
<dbReference type="Proteomes" id="UP000672032">
    <property type="component" value="Chromosome 4"/>
</dbReference>
<evidence type="ECO:0000313" key="3">
    <source>
        <dbReference type="Proteomes" id="UP000672032"/>
    </source>
</evidence>
<protein>
    <submittedName>
        <fullName evidence="2">Uncharacterized protein</fullName>
    </submittedName>
</protein>
<dbReference type="OrthoDB" id="2853639at2759"/>
<proteinExistence type="predicted"/>
<feature type="region of interest" description="Disordered" evidence="1">
    <location>
        <begin position="1"/>
        <end position="23"/>
    </location>
</feature>